<dbReference type="Proteomes" id="UP000519023">
    <property type="component" value="Unassembled WGS sequence"/>
</dbReference>
<feature type="region of interest" description="Disordered" evidence="1">
    <location>
        <begin position="77"/>
        <end position="98"/>
    </location>
</feature>
<comment type="caution">
    <text evidence="2">The sequence shown here is derived from an EMBL/GenBank/DDBJ whole genome shotgun (WGS) entry which is preliminary data.</text>
</comment>
<reference evidence="2 3" key="1">
    <citation type="submission" date="2020-04" db="EMBL/GenBank/DDBJ databases">
        <title>Sphingobium sp. AR-3-1 isolated from Arctic soil.</title>
        <authorList>
            <person name="Dahal R.H."/>
            <person name="Chaudhary D.K."/>
        </authorList>
    </citation>
    <scope>NUCLEOTIDE SEQUENCE [LARGE SCALE GENOMIC DNA]</scope>
    <source>
        <strain evidence="2 3">AR-3-1</strain>
    </source>
</reference>
<dbReference type="RefSeq" id="WP_169575355.1">
    <property type="nucleotide sequence ID" value="NZ_JABBFV010000034.1"/>
</dbReference>
<evidence type="ECO:0000256" key="1">
    <source>
        <dbReference type="SAM" id="MobiDB-lite"/>
    </source>
</evidence>
<keyword evidence="3" id="KW-1185">Reference proteome</keyword>
<name>A0A7X9X078_9SPHN</name>
<accession>A0A7X9X078</accession>
<gene>
    <name evidence="2" type="ORF">HHL08_23490</name>
</gene>
<proteinExistence type="predicted"/>
<protein>
    <submittedName>
        <fullName evidence="2">XRE family transcriptional regulator</fullName>
    </submittedName>
</protein>
<evidence type="ECO:0000313" key="2">
    <source>
        <dbReference type="EMBL" id="NML13055.1"/>
    </source>
</evidence>
<sequence length="98" mass="10497">MSYEEFISELGKAGLSVRKFADLVGMRPNSVSNNAKRGQVPTHLAVIAALLSELGAHRIPIDPIFSRLNLTKSAKKPRGASAVGKFGGDKQGRLELLP</sequence>
<organism evidence="2 3">
    <name type="scientific">Sphingobium psychrophilum</name>
    <dbReference type="NCBI Taxonomy" id="2728834"/>
    <lineage>
        <taxon>Bacteria</taxon>
        <taxon>Pseudomonadati</taxon>
        <taxon>Pseudomonadota</taxon>
        <taxon>Alphaproteobacteria</taxon>
        <taxon>Sphingomonadales</taxon>
        <taxon>Sphingomonadaceae</taxon>
        <taxon>Sphingobium</taxon>
    </lineage>
</organism>
<evidence type="ECO:0000313" key="3">
    <source>
        <dbReference type="Proteomes" id="UP000519023"/>
    </source>
</evidence>
<dbReference type="EMBL" id="JABBFV010000034">
    <property type="protein sequence ID" value="NML13055.1"/>
    <property type="molecule type" value="Genomic_DNA"/>
</dbReference>
<dbReference type="AlphaFoldDB" id="A0A7X9X078"/>
<feature type="compositionally biased region" description="Basic and acidic residues" evidence="1">
    <location>
        <begin position="87"/>
        <end position="98"/>
    </location>
</feature>